<accession>A0ABN1TCF0</accession>
<dbReference type="Proteomes" id="UP001500033">
    <property type="component" value="Unassembled WGS sequence"/>
</dbReference>
<evidence type="ECO:0000313" key="2">
    <source>
        <dbReference type="Proteomes" id="UP001500033"/>
    </source>
</evidence>
<protein>
    <submittedName>
        <fullName evidence="1">YwpF-like family protein</fullName>
    </submittedName>
</protein>
<comment type="caution">
    <text evidence="1">The sequence shown here is derived from an EMBL/GenBank/DDBJ whole genome shotgun (WGS) entry which is preliminary data.</text>
</comment>
<name>A0ABN1TCF0_9ACTN</name>
<proteinExistence type="predicted"/>
<dbReference type="Pfam" id="PF14183">
    <property type="entry name" value="YwpF"/>
    <property type="match status" value="1"/>
</dbReference>
<organism evidence="1 2">
    <name type="scientific">Streptomyces rhizosphaericus</name>
    <dbReference type="NCBI Taxonomy" id="114699"/>
    <lineage>
        <taxon>Bacteria</taxon>
        <taxon>Bacillati</taxon>
        <taxon>Actinomycetota</taxon>
        <taxon>Actinomycetes</taxon>
        <taxon>Kitasatosporales</taxon>
        <taxon>Streptomycetaceae</taxon>
        <taxon>Streptomyces</taxon>
        <taxon>Streptomyces violaceusniger group</taxon>
    </lineage>
</organism>
<reference evidence="1 2" key="1">
    <citation type="journal article" date="2019" name="Int. J. Syst. Evol. Microbiol.">
        <title>The Global Catalogue of Microorganisms (GCM) 10K type strain sequencing project: providing services to taxonomists for standard genome sequencing and annotation.</title>
        <authorList>
            <consortium name="The Broad Institute Genomics Platform"/>
            <consortium name="The Broad Institute Genome Sequencing Center for Infectious Disease"/>
            <person name="Wu L."/>
            <person name="Ma J."/>
        </authorList>
    </citation>
    <scope>NUCLEOTIDE SEQUENCE [LARGE SCALE GENOMIC DNA]</scope>
    <source>
        <strain evidence="1 2">JCM 11445</strain>
    </source>
</reference>
<gene>
    <name evidence="1" type="ORF">GCM10009576_099340</name>
</gene>
<dbReference type="InterPro" id="IPR025573">
    <property type="entry name" value="YwpF"/>
</dbReference>
<dbReference type="EMBL" id="BAAAIE010000554">
    <property type="protein sequence ID" value="GAA1074606.1"/>
    <property type="molecule type" value="Genomic_DNA"/>
</dbReference>
<evidence type="ECO:0000313" key="1">
    <source>
        <dbReference type="EMBL" id="GAA1074606.1"/>
    </source>
</evidence>
<sequence>MKTFKLRSLQLLESQEEQIEQHTIDLLDGLIINREDDQLRWVIEAYVSHDYFSFLNALYEDQNEIIIRAKITKKSNEPATFITKITGINEIGNNMNVLFIGTLVDRRMTEVETLLSVLSEEGYKGKALLSAFKKRI</sequence>
<keyword evidence="2" id="KW-1185">Reference proteome</keyword>